<reference evidence="2 3" key="1">
    <citation type="journal article" date="2018" name="Sci. Rep.">
        <title>Comparative genomics provides insights into the lifestyle and reveals functional heterogeneity of dark septate endophytic fungi.</title>
        <authorList>
            <person name="Knapp D.G."/>
            <person name="Nemeth J.B."/>
            <person name="Barry K."/>
            <person name="Hainaut M."/>
            <person name="Henrissat B."/>
            <person name="Johnson J."/>
            <person name="Kuo A."/>
            <person name="Lim J.H.P."/>
            <person name="Lipzen A."/>
            <person name="Nolan M."/>
            <person name="Ohm R.A."/>
            <person name="Tamas L."/>
            <person name="Grigoriev I.V."/>
            <person name="Spatafora J.W."/>
            <person name="Nagy L.G."/>
            <person name="Kovacs G.M."/>
        </authorList>
    </citation>
    <scope>NUCLEOTIDE SEQUENCE [LARGE SCALE GENOMIC DNA]</scope>
    <source>
        <strain evidence="2 3">DSE2036</strain>
    </source>
</reference>
<evidence type="ECO:0008006" key="4">
    <source>
        <dbReference type="Google" id="ProtNLM"/>
    </source>
</evidence>
<keyword evidence="1" id="KW-0732">Signal</keyword>
<organism evidence="2 3">
    <name type="scientific">Periconia macrospinosa</name>
    <dbReference type="NCBI Taxonomy" id="97972"/>
    <lineage>
        <taxon>Eukaryota</taxon>
        <taxon>Fungi</taxon>
        <taxon>Dikarya</taxon>
        <taxon>Ascomycota</taxon>
        <taxon>Pezizomycotina</taxon>
        <taxon>Dothideomycetes</taxon>
        <taxon>Pleosporomycetidae</taxon>
        <taxon>Pleosporales</taxon>
        <taxon>Massarineae</taxon>
        <taxon>Periconiaceae</taxon>
        <taxon>Periconia</taxon>
    </lineage>
</organism>
<dbReference type="EMBL" id="KZ805311">
    <property type="protein sequence ID" value="PVI05893.1"/>
    <property type="molecule type" value="Genomic_DNA"/>
</dbReference>
<keyword evidence="3" id="KW-1185">Reference proteome</keyword>
<protein>
    <recommendedName>
        <fullName evidence="4">Ubiquitin 3 binding protein But2 C-terminal domain-containing protein</fullName>
    </recommendedName>
</protein>
<evidence type="ECO:0000256" key="1">
    <source>
        <dbReference type="SAM" id="SignalP"/>
    </source>
</evidence>
<feature type="chain" id="PRO_5016000592" description="Ubiquitin 3 binding protein But2 C-terminal domain-containing protein" evidence="1">
    <location>
        <begin position="21"/>
        <end position="186"/>
    </location>
</feature>
<dbReference type="Proteomes" id="UP000244855">
    <property type="component" value="Unassembled WGS sequence"/>
</dbReference>
<evidence type="ECO:0000313" key="2">
    <source>
        <dbReference type="EMBL" id="PVI05893.1"/>
    </source>
</evidence>
<feature type="signal peptide" evidence="1">
    <location>
        <begin position="1"/>
        <end position="20"/>
    </location>
</feature>
<name>A0A2V1E5P3_9PLEO</name>
<evidence type="ECO:0000313" key="3">
    <source>
        <dbReference type="Proteomes" id="UP000244855"/>
    </source>
</evidence>
<accession>A0A2V1E5P3</accession>
<dbReference type="OrthoDB" id="5226619at2759"/>
<dbReference type="AlphaFoldDB" id="A0A2V1E5P3"/>
<gene>
    <name evidence="2" type="ORF">DM02DRAFT_54329</name>
</gene>
<sequence>MKFLTPTLLATLPLIHATHSFVHTRRQTAPTTTPWSLSELKIRVPNHREGTYPWSTFTASITDPNTYNLNNSVTVSPSTGVNCFAKFLDLSSADEGPWGRSWACEDDGKGEGHWEMRISKTDSGYRVVFTHVAANFDKAALRGWSRKFEGAVDLVVGSNLKVSCAGEGTCGYWLARTPVEVVGREV</sequence>
<proteinExistence type="predicted"/>